<dbReference type="Proteomes" id="UP000596661">
    <property type="component" value="Chromosome 6"/>
</dbReference>
<keyword evidence="2" id="KW-1185">Reference proteome</keyword>
<protein>
    <submittedName>
        <fullName evidence="1">Uncharacterized protein</fullName>
    </submittedName>
</protein>
<dbReference type="AlphaFoldDB" id="A0A803PWW2"/>
<dbReference type="EnsemblPlants" id="evm.model.06.2059">
    <property type="protein sequence ID" value="cds.evm.model.06.2059"/>
    <property type="gene ID" value="evm.TU.06.2059"/>
</dbReference>
<dbReference type="EMBL" id="UZAU01000619">
    <property type="status" value="NOT_ANNOTATED_CDS"/>
    <property type="molecule type" value="Genomic_DNA"/>
</dbReference>
<proteinExistence type="predicted"/>
<evidence type="ECO:0000313" key="1">
    <source>
        <dbReference type="EnsemblPlants" id="cds.evm.model.06.2059"/>
    </source>
</evidence>
<organism evidence="1 2">
    <name type="scientific">Cannabis sativa</name>
    <name type="common">Hemp</name>
    <name type="synonym">Marijuana</name>
    <dbReference type="NCBI Taxonomy" id="3483"/>
    <lineage>
        <taxon>Eukaryota</taxon>
        <taxon>Viridiplantae</taxon>
        <taxon>Streptophyta</taxon>
        <taxon>Embryophyta</taxon>
        <taxon>Tracheophyta</taxon>
        <taxon>Spermatophyta</taxon>
        <taxon>Magnoliopsida</taxon>
        <taxon>eudicotyledons</taxon>
        <taxon>Gunneridae</taxon>
        <taxon>Pentapetalae</taxon>
        <taxon>rosids</taxon>
        <taxon>fabids</taxon>
        <taxon>Rosales</taxon>
        <taxon>Cannabaceae</taxon>
        <taxon>Cannabis</taxon>
    </lineage>
</organism>
<dbReference type="Gramene" id="evm.model.06.2059">
    <property type="protein sequence ID" value="cds.evm.model.06.2059"/>
    <property type="gene ID" value="evm.TU.06.2059"/>
</dbReference>
<name>A0A803PWW2_CANSA</name>
<reference evidence="1" key="2">
    <citation type="submission" date="2021-03" db="UniProtKB">
        <authorList>
            <consortium name="EnsemblPlants"/>
        </authorList>
    </citation>
    <scope>IDENTIFICATION</scope>
</reference>
<evidence type="ECO:0000313" key="2">
    <source>
        <dbReference type="Proteomes" id="UP000596661"/>
    </source>
</evidence>
<sequence>MLFENSTQANLVSFDAVLPNSNWVENTEKENFQCSPQSHWAKLKKNHLISAVAKLHYEKPMKDCKRIAEQAQNWSSAVIYITTRIMGINEDNCRHC</sequence>
<reference evidence="1" key="1">
    <citation type="submission" date="2018-11" db="EMBL/GenBank/DDBJ databases">
        <authorList>
            <person name="Grassa J C."/>
        </authorList>
    </citation>
    <scope>NUCLEOTIDE SEQUENCE [LARGE SCALE GENOMIC DNA]</scope>
</reference>
<accession>A0A803PWW2</accession>